<feature type="transmembrane region" description="Helical" evidence="10">
    <location>
        <begin position="375"/>
        <end position="396"/>
    </location>
</feature>
<keyword evidence="4" id="KW-0929">Antimicrobial</keyword>
<dbReference type="OrthoDB" id="6418377at2759"/>
<evidence type="ECO:0000256" key="1">
    <source>
        <dbReference type="ARBA" id="ARBA00004613"/>
    </source>
</evidence>
<dbReference type="CDD" id="cd08544">
    <property type="entry name" value="Reeler"/>
    <property type="match status" value="1"/>
</dbReference>
<dbReference type="GeneTree" id="ENSGT00940000164178"/>
<dbReference type="InterPro" id="IPR002861">
    <property type="entry name" value="Reeler_dom"/>
</dbReference>
<dbReference type="PROSITE" id="PS51019">
    <property type="entry name" value="REELIN"/>
    <property type="match status" value="1"/>
</dbReference>
<dbReference type="InParanoid" id="A0A671VAK7"/>
<evidence type="ECO:0000256" key="11">
    <source>
        <dbReference type="SAM" id="SignalP"/>
    </source>
</evidence>
<feature type="transmembrane region" description="Helical" evidence="10">
    <location>
        <begin position="335"/>
        <end position="354"/>
    </location>
</feature>
<protein>
    <submittedName>
        <fullName evidence="13">Probable transcription-associated protein 1</fullName>
    </submittedName>
</protein>
<dbReference type="AlphaFoldDB" id="A0A671VAK7"/>
<dbReference type="Pfam" id="PF02014">
    <property type="entry name" value="Reeler"/>
    <property type="match status" value="1"/>
</dbReference>
<accession>A0A671VAK7</accession>
<dbReference type="OMA" id="MIAFTVW"/>
<keyword evidence="14" id="KW-1185">Reference proteome</keyword>
<feature type="transmembrane region" description="Helical" evidence="10">
    <location>
        <begin position="408"/>
        <end position="429"/>
    </location>
</feature>
<feature type="domain" description="Reelin" evidence="12">
    <location>
        <begin position="19"/>
        <end position="190"/>
    </location>
</feature>
<reference evidence="13" key="3">
    <citation type="submission" date="2025-09" db="UniProtKB">
        <authorList>
            <consortium name="Ensembl"/>
        </authorList>
    </citation>
    <scope>IDENTIFICATION</scope>
</reference>
<feature type="transmembrane region" description="Helical" evidence="10">
    <location>
        <begin position="464"/>
        <end position="488"/>
    </location>
</feature>
<organism evidence="13 14">
    <name type="scientific">Sparus aurata</name>
    <name type="common">Gilthead sea bream</name>
    <dbReference type="NCBI Taxonomy" id="8175"/>
    <lineage>
        <taxon>Eukaryota</taxon>
        <taxon>Metazoa</taxon>
        <taxon>Chordata</taxon>
        <taxon>Craniata</taxon>
        <taxon>Vertebrata</taxon>
        <taxon>Euteleostomi</taxon>
        <taxon>Actinopterygii</taxon>
        <taxon>Neopterygii</taxon>
        <taxon>Teleostei</taxon>
        <taxon>Neoteleostei</taxon>
        <taxon>Acanthomorphata</taxon>
        <taxon>Eupercaria</taxon>
        <taxon>Spariformes</taxon>
        <taxon>Sparidae</taxon>
        <taxon>Sparus</taxon>
    </lineage>
</organism>
<dbReference type="GO" id="GO:0016020">
    <property type="term" value="C:membrane"/>
    <property type="evidence" value="ECO:0007669"/>
    <property type="project" value="TreeGrafter"/>
</dbReference>
<keyword evidence="3" id="KW-0964">Secreted</keyword>
<evidence type="ECO:0000313" key="13">
    <source>
        <dbReference type="Ensembl" id="ENSSAUP00010022857.1"/>
    </source>
</evidence>
<name>A0A671VAK7_SPAAU</name>
<reference evidence="13" key="2">
    <citation type="submission" date="2025-08" db="UniProtKB">
        <authorList>
            <consortium name="Ensembl"/>
        </authorList>
    </citation>
    <scope>IDENTIFICATION</scope>
</reference>
<evidence type="ECO:0000256" key="10">
    <source>
        <dbReference type="SAM" id="Phobius"/>
    </source>
</evidence>
<dbReference type="GO" id="GO:0042742">
    <property type="term" value="P:defense response to bacterium"/>
    <property type="evidence" value="ECO:0007669"/>
    <property type="project" value="UniProtKB-KW"/>
</dbReference>
<feature type="region of interest" description="Disordered" evidence="9">
    <location>
        <begin position="170"/>
        <end position="222"/>
    </location>
</feature>
<evidence type="ECO:0000259" key="12">
    <source>
        <dbReference type="PROSITE" id="PS51019"/>
    </source>
</evidence>
<dbReference type="GO" id="GO:0005576">
    <property type="term" value="C:extracellular region"/>
    <property type="evidence" value="ECO:0007669"/>
    <property type="project" value="UniProtKB-SubCell"/>
</dbReference>
<dbReference type="InterPro" id="IPR051237">
    <property type="entry name" value="Ferric-chelate_Red/DefProt"/>
</dbReference>
<evidence type="ECO:0000256" key="8">
    <source>
        <dbReference type="ARBA" id="ARBA00023022"/>
    </source>
</evidence>
<dbReference type="RefSeq" id="XP_030288147.1">
    <property type="nucleotide sequence ID" value="XM_030432287.1"/>
</dbReference>
<keyword evidence="10" id="KW-0812">Transmembrane</keyword>
<sequence>MVLALQILYFKMWLWILIGLSIITKVHGYSSGDFPEVCQSMSPDHSHFTAQKSEPPFEVTYKLGKSGEPITVNLQSKTSAKFRGFMLEARVTGMVEESPPVGTFILLDTYATRLLTCGNQAGSAVSQRFNHPKSVIKVNWIAPAEELNVTFRATFVQDYRMFWERVDEDVIPPPTTTAPPPTTAASTTKPTTATSIIQPTTAASTTKPTTATSIVQPTTAASTTKPTTATSIIKPTTTISTKVPRTTSTTKQSKQTAKPIPTIPKLQRAGSALMAFDILFVGLKMAQAHIMTTTSTNSFRSRRLITVSKIPCRLICAAVEISSMMLFAVAQPFNVTLVALVCVVLLINFIEVVTDSVSVGLSHKLKGICNVAVKVCSVIHLILSNANVFIGVLAIVECRERKESWLLKVMIAYTVWILLFVIWVIVFSVHKHAMMGRSKTGSSRQNEIWSQQREKRTLSTAAKIATAISVILIVGTMSFTAAVIGGIFSGKQS</sequence>
<dbReference type="GeneID" id="115590839"/>
<keyword evidence="10" id="KW-0472">Membrane</keyword>
<keyword evidence="7" id="KW-0391">Immunity</keyword>
<comment type="subcellular location">
    <subcellularLocation>
        <location evidence="1">Secreted</location>
    </subcellularLocation>
</comment>
<feature type="signal peptide" evidence="11">
    <location>
        <begin position="1"/>
        <end position="28"/>
    </location>
</feature>
<dbReference type="Gene3D" id="2.60.40.4060">
    <property type="entry name" value="Reeler domain"/>
    <property type="match status" value="1"/>
</dbReference>
<evidence type="ECO:0000313" key="14">
    <source>
        <dbReference type="Proteomes" id="UP000472265"/>
    </source>
</evidence>
<keyword evidence="6 11" id="KW-0732">Signal</keyword>
<dbReference type="GO" id="GO:0045087">
    <property type="term" value="P:innate immune response"/>
    <property type="evidence" value="ECO:0007669"/>
    <property type="project" value="UniProtKB-KW"/>
</dbReference>
<evidence type="ECO:0000256" key="9">
    <source>
        <dbReference type="SAM" id="MobiDB-lite"/>
    </source>
</evidence>
<feature type="chain" id="PRO_5025519627" evidence="11">
    <location>
        <begin position="29"/>
        <end position="493"/>
    </location>
</feature>
<feature type="compositionally biased region" description="Low complexity" evidence="9">
    <location>
        <begin position="183"/>
        <end position="222"/>
    </location>
</feature>
<dbReference type="InterPro" id="IPR042307">
    <property type="entry name" value="Reeler_sf"/>
</dbReference>
<reference evidence="13" key="1">
    <citation type="submission" date="2021-04" db="EMBL/GenBank/DDBJ databases">
        <authorList>
            <consortium name="Wellcome Sanger Institute Data Sharing"/>
        </authorList>
    </citation>
    <scope>NUCLEOTIDE SEQUENCE [LARGE SCALE GENOMIC DNA]</scope>
</reference>
<keyword evidence="5" id="KW-0399">Innate immunity</keyword>
<evidence type="ECO:0000256" key="4">
    <source>
        <dbReference type="ARBA" id="ARBA00022529"/>
    </source>
</evidence>
<evidence type="ECO:0000256" key="5">
    <source>
        <dbReference type="ARBA" id="ARBA00022588"/>
    </source>
</evidence>
<comment type="similarity">
    <text evidence="2">Belongs to the insect defense protein family.</text>
</comment>
<proteinExistence type="inferred from homology"/>
<dbReference type="Ensembl" id="ENSSAUT00010024118.1">
    <property type="protein sequence ID" value="ENSSAUP00010022857.1"/>
    <property type="gene ID" value="ENSSAUG00010010035.1"/>
</dbReference>
<keyword evidence="8" id="KW-0044">Antibiotic</keyword>
<gene>
    <name evidence="13" type="primary">LOC115590839</name>
</gene>
<evidence type="ECO:0000256" key="7">
    <source>
        <dbReference type="ARBA" id="ARBA00022859"/>
    </source>
</evidence>
<feature type="compositionally biased region" description="Pro residues" evidence="9">
    <location>
        <begin position="171"/>
        <end position="182"/>
    </location>
</feature>
<evidence type="ECO:0000256" key="6">
    <source>
        <dbReference type="ARBA" id="ARBA00022729"/>
    </source>
</evidence>
<evidence type="ECO:0000256" key="2">
    <source>
        <dbReference type="ARBA" id="ARBA00008501"/>
    </source>
</evidence>
<dbReference type="PANTHER" id="PTHR45828:SF9">
    <property type="entry name" value="CELL WALL INTEGRITY AND STRESS RESPONSE COMPONENT 4-LIKE-RELATED"/>
    <property type="match status" value="1"/>
</dbReference>
<evidence type="ECO:0000256" key="3">
    <source>
        <dbReference type="ARBA" id="ARBA00022525"/>
    </source>
</evidence>
<keyword evidence="10" id="KW-1133">Transmembrane helix</keyword>
<dbReference type="Proteomes" id="UP000472265">
    <property type="component" value="Chromosome 11"/>
</dbReference>
<dbReference type="PANTHER" id="PTHR45828">
    <property type="entry name" value="CYTOCHROME B561/FERRIC REDUCTASE TRANSMEMBRANE"/>
    <property type="match status" value="1"/>
</dbReference>